<reference evidence="2 3" key="1">
    <citation type="submission" date="2018-07" db="EMBL/GenBank/DDBJ databases">
        <title>Chitinophaga K2CV101002-2 sp. nov., isolated from a monsoon evergreen broad-leaved forest soil.</title>
        <authorList>
            <person name="Lv Y."/>
        </authorList>
    </citation>
    <scope>NUCLEOTIDE SEQUENCE [LARGE SCALE GENOMIC DNA]</scope>
    <source>
        <strain evidence="2 3">GDMCC 1.1288</strain>
    </source>
</reference>
<dbReference type="Proteomes" id="UP000260644">
    <property type="component" value="Unassembled WGS sequence"/>
</dbReference>
<dbReference type="RefSeq" id="WP_116975837.1">
    <property type="nucleotide sequence ID" value="NZ_QPMM01000006.1"/>
</dbReference>
<protein>
    <submittedName>
        <fullName evidence="2">DinB family protein</fullName>
    </submittedName>
</protein>
<proteinExistence type="predicted"/>
<dbReference type="Gene3D" id="1.20.120.450">
    <property type="entry name" value="dinb family like domain"/>
    <property type="match status" value="1"/>
</dbReference>
<sequence length="197" mass="21966">MPHIKSLVHLQNLRKKVGVIRCKVESYASATPAYNLQQAPQPGKWNALQCLEHLNSYGRVYLPAIEQAIEKAEAANLHAQPNFKSGILGAWFTNMMEPKADGSISKMQAPKDHRPSASLDANSVVNEFLEQQDKMEVLLQRAEKINIQKIKIPTSLSRFIKLSLGDTFGFLIAHIRRHVLQAEKAIGVATPYESVAK</sequence>
<feature type="domain" description="DinB-like" evidence="1">
    <location>
        <begin position="26"/>
        <end position="182"/>
    </location>
</feature>
<evidence type="ECO:0000313" key="2">
    <source>
        <dbReference type="EMBL" id="RFS22440.1"/>
    </source>
</evidence>
<accession>A0A3E1Y9R0</accession>
<dbReference type="InterPro" id="IPR034660">
    <property type="entry name" value="DinB/YfiT-like"/>
</dbReference>
<comment type="caution">
    <text evidence="2">The sequence shown here is derived from an EMBL/GenBank/DDBJ whole genome shotgun (WGS) entry which is preliminary data.</text>
</comment>
<evidence type="ECO:0000259" key="1">
    <source>
        <dbReference type="Pfam" id="PF12867"/>
    </source>
</evidence>
<gene>
    <name evidence="2" type="ORF">DVR12_11570</name>
</gene>
<name>A0A3E1Y9R0_9BACT</name>
<dbReference type="AlphaFoldDB" id="A0A3E1Y9R0"/>
<organism evidence="2 3">
    <name type="scientific">Chitinophaga silvatica</name>
    <dbReference type="NCBI Taxonomy" id="2282649"/>
    <lineage>
        <taxon>Bacteria</taxon>
        <taxon>Pseudomonadati</taxon>
        <taxon>Bacteroidota</taxon>
        <taxon>Chitinophagia</taxon>
        <taxon>Chitinophagales</taxon>
        <taxon>Chitinophagaceae</taxon>
        <taxon>Chitinophaga</taxon>
    </lineage>
</organism>
<keyword evidence="3" id="KW-1185">Reference proteome</keyword>
<dbReference type="Pfam" id="PF12867">
    <property type="entry name" value="DinB_2"/>
    <property type="match status" value="1"/>
</dbReference>
<dbReference type="InterPro" id="IPR024775">
    <property type="entry name" value="DinB-like"/>
</dbReference>
<dbReference type="OrthoDB" id="1524454at2"/>
<evidence type="ECO:0000313" key="3">
    <source>
        <dbReference type="Proteomes" id="UP000260644"/>
    </source>
</evidence>
<dbReference type="EMBL" id="QPMM01000006">
    <property type="protein sequence ID" value="RFS22440.1"/>
    <property type="molecule type" value="Genomic_DNA"/>
</dbReference>